<sequence>MSATATSGPSSGTSSSPSVFLLHINQSRGIITSDSSLQGLFNPRPKTNCWTGQGFRHDSLSSSVTAWL</sequence>
<evidence type="ECO:0000313" key="1">
    <source>
        <dbReference type="EMBL" id="MEQ2206440.1"/>
    </source>
</evidence>
<dbReference type="Proteomes" id="UP001434883">
    <property type="component" value="Unassembled WGS sequence"/>
</dbReference>
<reference evidence="1 2" key="1">
    <citation type="submission" date="2021-06" db="EMBL/GenBank/DDBJ databases">
        <authorList>
            <person name="Palmer J.M."/>
        </authorList>
    </citation>
    <scope>NUCLEOTIDE SEQUENCE [LARGE SCALE GENOMIC DNA]</scope>
    <source>
        <strain evidence="1 2">XC_2019</strain>
        <tissue evidence="1">Muscle</tissue>
    </source>
</reference>
<name>A0ABV0RE54_9TELE</name>
<evidence type="ECO:0000313" key="2">
    <source>
        <dbReference type="Proteomes" id="UP001434883"/>
    </source>
</evidence>
<dbReference type="EMBL" id="JAHRIN010042852">
    <property type="protein sequence ID" value="MEQ2206440.1"/>
    <property type="molecule type" value="Genomic_DNA"/>
</dbReference>
<gene>
    <name evidence="1" type="ORF">XENOCAPTIV_029313</name>
</gene>
<keyword evidence="2" id="KW-1185">Reference proteome</keyword>
<organism evidence="1 2">
    <name type="scientific">Xenoophorus captivus</name>
    <dbReference type="NCBI Taxonomy" id="1517983"/>
    <lineage>
        <taxon>Eukaryota</taxon>
        <taxon>Metazoa</taxon>
        <taxon>Chordata</taxon>
        <taxon>Craniata</taxon>
        <taxon>Vertebrata</taxon>
        <taxon>Euteleostomi</taxon>
        <taxon>Actinopterygii</taxon>
        <taxon>Neopterygii</taxon>
        <taxon>Teleostei</taxon>
        <taxon>Neoteleostei</taxon>
        <taxon>Acanthomorphata</taxon>
        <taxon>Ovalentaria</taxon>
        <taxon>Atherinomorphae</taxon>
        <taxon>Cyprinodontiformes</taxon>
        <taxon>Goodeidae</taxon>
        <taxon>Xenoophorus</taxon>
    </lineage>
</organism>
<accession>A0ABV0RE54</accession>
<protein>
    <submittedName>
        <fullName evidence="1">Uncharacterized protein</fullName>
    </submittedName>
</protein>
<comment type="caution">
    <text evidence="1">The sequence shown here is derived from an EMBL/GenBank/DDBJ whole genome shotgun (WGS) entry which is preliminary data.</text>
</comment>
<proteinExistence type="predicted"/>